<dbReference type="InParanoid" id="A0A136ITM3"/>
<evidence type="ECO:0000259" key="7">
    <source>
        <dbReference type="Pfam" id="PF01494"/>
    </source>
</evidence>
<dbReference type="PANTHER" id="PTHR13789:SF309">
    <property type="entry name" value="PUTATIVE (AFU_ORTHOLOGUE AFUA_6G14510)-RELATED"/>
    <property type="match status" value="1"/>
</dbReference>
<dbReference type="Proteomes" id="UP000070501">
    <property type="component" value="Unassembled WGS sequence"/>
</dbReference>
<evidence type="ECO:0000313" key="8">
    <source>
        <dbReference type="EMBL" id="KXJ88136.1"/>
    </source>
</evidence>
<evidence type="ECO:0000256" key="5">
    <source>
        <dbReference type="ARBA" id="ARBA00023002"/>
    </source>
</evidence>
<dbReference type="AlphaFoldDB" id="A0A136ITM3"/>
<evidence type="ECO:0000313" key="9">
    <source>
        <dbReference type="Proteomes" id="UP000070501"/>
    </source>
</evidence>
<dbReference type="PANTHER" id="PTHR13789">
    <property type="entry name" value="MONOOXYGENASE"/>
    <property type="match status" value="1"/>
</dbReference>
<dbReference type="InterPro" id="IPR050493">
    <property type="entry name" value="FAD-dep_Monooxygenase_BioMet"/>
</dbReference>
<evidence type="ECO:0000256" key="2">
    <source>
        <dbReference type="ARBA" id="ARBA00007992"/>
    </source>
</evidence>
<comment type="similarity">
    <text evidence="2">Belongs to the paxM FAD-dependent monooxygenase family.</text>
</comment>
<keyword evidence="4" id="KW-0274">FAD</keyword>
<evidence type="ECO:0000256" key="4">
    <source>
        <dbReference type="ARBA" id="ARBA00022827"/>
    </source>
</evidence>
<dbReference type="STRING" id="196109.A0A136ITM3"/>
<comment type="pathway">
    <text evidence="1">Secondary metabolite biosynthesis.</text>
</comment>
<proteinExistence type="inferred from homology"/>
<keyword evidence="5" id="KW-0560">Oxidoreductase</keyword>
<gene>
    <name evidence="8" type="ORF">Micbo1qcDRAFT_185157</name>
</gene>
<evidence type="ECO:0000256" key="3">
    <source>
        <dbReference type="ARBA" id="ARBA00022630"/>
    </source>
</evidence>
<keyword evidence="9" id="KW-1185">Reference proteome</keyword>
<accession>A0A136ITM3</accession>
<dbReference type="OrthoDB" id="417877at2759"/>
<dbReference type="Gene3D" id="3.50.50.60">
    <property type="entry name" value="FAD/NAD(P)-binding domain"/>
    <property type="match status" value="1"/>
</dbReference>
<evidence type="ECO:0000256" key="6">
    <source>
        <dbReference type="ARBA" id="ARBA00023033"/>
    </source>
</evidence>
<name>A0A136ITM3_9PEZI</name>
<feature type="domain" description="FAD-binding" evidence="7">
    <location>
        <begin position="6"/>
        <end position="341"/>
    </location>
</feature>
<evidence type="ECO:0000256" key="1">
    <source>
        <dbReference type="ARBA" id="ARBA00005179"/>
    </source>
</evidence>
<dbReference type="GO" id="GO:0004497">
    <property type="term" value="F:monooxygenase activity"/>
    <property type="evidence" value="ECO:0007669"/>
    <property type="project" value="UniProtKB-KW"/>
</dbReference>
<keyword evidence="3" id="KW-0285">Flavoprotein</keyword>
<dbReference type="Pfam" id="PF01494">
    <property type="entry name" value="FAD_binding_3"/>
    <property type="match status" value="1"/>
</dbReference>
<dbReference type="PRINTS" id="PR00420">
    <property type="entry name" value="RNGMNOXGNASE"/>
</dbReference>
<reference evidence="9" key="1">
    <citation type="submission" date="2016-02" db="EMBL/GenBank/DDBJ databases">
        <title>Draft genome sequence of Microdochium bolleyi, a fungal endophyte of beachgrass.</title>
        <authorList>
            <consortium name="DOE Joint Genome Institute"/>
            <person name="David A.S."/>
            <person name="May G."/>
            <person name="Haridas S."/>
            <person name="Lim J."/>
            <person name="Wang M."/>
            <person name="Labutti K."/>
            <person name="Lipzen A."/>
            <person name="Barry K."/>
            <person name="Grigoriev I.V."/>
        </authorList>
    </citation>
    <scope>NUCLEOTIDE SEQUENCE [LARGE SCALE GENOMIC DNA]</scope>
    <source>
        <strain evidence="9">J235TASD1</strain>
    </source>
</reference>
<dbReference type="GO" id="GO:0071949">
    <property type="term" value="F:FAD binding"/>
    <property type="evidence" value="ECO:0007669"/>
    <property type="project" value="InterPro"/>
</dbReference>
<organism evidence="8 9">
    <name type="scientific">Microdochium bolleyi</name>
    <dbReference type="NCBI Taxonomy" id="196109"/>
    <lineage>
        <taxon>Eukaryota</taxon>
        <taxon>Fungi</taxon>
        <taxon>Dikarya</taxon>
        <taxon>Ascomycota</taxon>
        <taxon>Pezizomycotina</taxon>
        <taxon>Sordariomycetes</taxon>
        <taxon>Xylariomycetidae</taxon>
        <taxon>Xylariales</taxon>
        <taxon>Microdochiaceae</taxon>
        <taxon>Microdochium</taxon>
    </lineage>
</organism>
<dbReference type="SUPFAM" id="SSF51905">
    <property type="entry name" value="FAD/NAD(P)-binding domain"/>
    <property type="match status" value="1"/>
</dbReference>
<dbReference type="EMBL" id="KQ964259">
    <property type="protein sequence ID" value="KXJ88136.1"/>
    <property type="molecule type" value="Genomic_DNA"/>
</dbReference>
<dbReference type="InterPro" id="IPR002938">
    <property type="entry name" value="FAD-bd"/>
</dbReference>
<dbReference type="InterPro" id="IPR036188">
    <property type="entry name" value="FAD/NAD-bd_sf"/>
</dbReference>
<keyword evidence="6" id="KW-0503">Monooxygenase</keyword>
<protein>
    <recommendedName>
        <fullName evidence="7">FAD-binding domain-containing protein</fullName>
    </recommendedName>
</protein>
<sequence length="396" mass="43084">MADRDIDVAVIGGGSAGLATALAAVKAGLSARIYERYTHARPAGTILNLWAPPMHALECMGVNMEDVGAPCRSLFCKNTGALRAEITNPDIGPGFVGLLRPDLYARMVDALPDGVIEFNRNLTSIDDKGSHVQLTFADGAVVRAGVLIGADGIDSFVRKHLWGDNPRRNHDLAIIGGYTYNIPDESKLGQCVIMHDRQVQAAYSTILSNGRIGQQWWVLESWPDAKEAPADLRAHALEKAQGFAGPFEELITSSPESNLQRWSIRDHVPLKKWARGRISLAGDAAHATSPYAGYGAGMSICDGYFIGQKLYGVDISDTKAVEAALAAYVTCQRDHTNKQVNQAYMLGKLFHYTPFPLNILRDAVLDWTPLMQWQMGEANPKEIIAQLKVMGQGITA</sequence>